<evidence type="ECO:0000256" key="2">
    <source>
        <dbReference type="ARBA" id="ARBA00022857"/>
    </source>
</evidence>
<gene>
    <name evidence="5" type="ORF">GCM10007852_12890</name>
</gene>
<dbReference type="Proteomes" id="UP001156601">
    <property type="component" value="Unassembled WGS sequence"/>
</dbReference>
<organism evidence="5 6">
    <name type="scientific">Agaribacter marinus</name>
    <dbReference type="NCBI Taxonomy" id="1431249"/>
    <lineage>
        <taxon>Bacteria</taxon>
        <taxon>Pseudomonadati</taxon>
        <taxon>Pseudomonadota</taxon>
        <taxon>Gammaproteobacteria</taxon>
        <taxon>Alteromonadales</taxon>
        <taxon>Alteromonadaceae</taxon>
        <taxon>Agaribacter</taxon>
    </lineage>
</organism>
<dbReference type="PANTHER" id="PTHR43391">
    <property type="entry name" value="RETINOL DEHYDROGENASE-RELATED"/>
    <property type="match status" value="1"/>
</dbReference>
<dbReference type="PRINTS" id="PR00080">
    <property type="entry name" value="SDRFAMILY"/>
</dbReference>
<dbReference type="RefSeq" id="WP_284216680.1">
    <property type="nucleotide sequence ID" value="NZ_BSOT01000005.1"/>
</dbReference>
<name>A0AA37WGP8_9ALTE</name>
<evidence type="ECO:0000256" key="1">
    <source>
        <dbReference type="ARBA" id="ARBA00006484"/>
    </source>
</evidence>
<accession>A0AA37WGP8</accession>
<reference evidence="5" key="2">
    <citation type="submission" date="2023-01" db="EMBL/GenBank/DDBJ databases">
        <title>Draft genome sequence of Agaribacter marinus strain NBRC 110023.</title>
        <authorList>
            <person name="Sun Q."/>
            <person name="Mori K."/>
        </authorList>
    </citation>
    <scope>NUCLEOTIDE SEQUENCE</scope>
    <source>
        <strain evidence="5">NBRC 110023</strain>
    </source>
</reference>
<dbReference type="GO" id="GO:0016491">
    <property type="term" value="F:oxidoreductase activity"/>
    <property type="evidence" value="ECO:0007669"/>
    <property type="project" value="UniProtKB-KW"/>
</dbReference>
<evidence type="ECO:0000256" key="3">
    <source>
        <dbReference type="ARBA" id="ARBA00023002"/>
    </source>
</evidence>
<dbReference type="Gene3D" id="3.40.50.720">
    <property type="entry name" value="NAD(P)-binding Rossmann-like Domain"/>
    <property type="match status" value="1"/>
</dbReference>
<dbReference type="Pfam" id="PF00106">
    <property type="entry name" value="adh_short"/>
    <property type="match status" value="1"/>
</dbReference>
<dbReference type="EMBL" id="BSOT01000005">
    <property type="protein sequence ID" value="GLR70381.1"/>
    <property type="molecule type" value="Genomic_DNA"/>
</dbReference>
<keyword evidence="3" id="KW-0560">Oxidoreductase</keyword>
<dbReference type="PANTHER" id="PTHR43391:SF14">
    <property type="entry name" value="DEHYDROGENASE_REDUCTASE SDR FAMILY PROTEIN 7-LIKE"/>
    <property type="match status" value="1"/>
</dbReference>
<dbReference type="InterPro" id="IPR002347">
    <property type="entry name" value="SDR_fam"/>
</dbReference>
<sequence length="284" mass="30869">MHKIALITGTSTGLGYSLTIKLAALGYQVFATMRNLSKAEKLRSEISDKGLPVEILPLDVQDEQSVKTCIASVIAKTGKIDVLINNAGAGFVKTTEHATPEEIDWVMDVNFHGVVRCTKAVLPHMREARRGHIINITSVGGLVGQPFNEFYCAAKFAVEGYTESLASYVQPTFGIHFSVVEPGGISSEFANSVLTQLEQTGGMPQGDYLPVLQQYISNAQSRAANNGAYQSADEVADKVIEVLTNDNPPIRVRTSEWAENFAKLKTQADPDGKKIQQQIVETIL</sequence>
<reference evidence="5" key="1">
    <citation type="journal article" date="2014" name="Int. J. Syst. Evol. Microbiol.">
        <title>Complete genome sequence of Corynebacterium casei LMG S-19264T (=DSM 44701T), isolated from a smear-ripened cheese.</title>
        <authorList>
            <consortium name="US DOE Joint Genome Institute (JGI-PGF)"/>
            <person name="Walter F."/>
            <person name="Albersmeier A."/>
            <person name="Kalinowski J."/>
            <person name="Ruckert C."/>
        </authorList>
    </citation>
    <scope>NUCLEOTIDE SEQUENCE</scope>
    <source>
        <strain evidence="5">NBRC 110023</strain>
    </source>
</reference>
<dbReference type="PRINTS" id="PR00081">
    <property type="entry name" value="GDHRDH"/>
</dbReference>
<comment type="similarity">
    <text evidence="1 4">Belongs to the short-chain dehydrogenases/reductases (SDR) family.</text>
</comment>
<dbReference type="PROSITE" id="PS00061">
    <property type="entry name" value="ADH_SHORT"/>
    <property type="match status" value="1"/>
</dbReference>
<dbReference type="SUPFAM" id="SSF51735">
    <property type="entry name" value="NAD(P)-binding Rossmann-fold domains"/>
    <property type="match status" value="1"/>
</dbReference>
<evidence type="ECO:0000313" key="5">
    <source>
        <dbReference type="EMBL" id="GLR70381.1"/>
    </source>
</evidence>
<dbReference type="InterPro" id="IPR020904">
    <property type="entry name" value="Sc_DH/Rdtase_CS"/>
</dbReference>
<dbReference type="InterPro" id="IPR036291">
    <property type="entry name" value="NAD(P)-bd_dom_sf"/>
</dbReference>
<keyword evidence="2" id="KW-0521">NADP</keyword>
<dbReference type="AlphaFoldDB" id="A0AA37WGP8"/>
<keyword evidence="6" id="KW-1185">Reference proteome</keyword>
<evidence type="ECO:0000256" key="4">
    <source>
        <dbReference type="RuleBase" id="RU000363"/>
    </source>
</evidence>
<dbReference type="CDD" id="cd05374">
    <property type="entry name" value="17beta-HSD-like_SDR_c"/>
    <property type="match status" value="1"/>
</dbReference>
<proteinExistence type="inferred from homology"/>
<comment type="caution">
    <text evidence="5">The sequence shown here is derived from an EMBL/GenBank/DDBJ whole genome shotgun (WGS) entry which is preliminary data.</text>
</comment>
<protein>
    <submittedName>
        <fullName evidence="5">Short-chain dehydrogenase/reductase</fullName>
    </submittedName>
</protein>
<evidence type="ECO:0000313" key="6">
    <source>
        <dbReference type="Proteomes" id="UP001156601"/>
    </source>
</evidence>